<dbReference type="InterPro" id="IPR035587">
    <property type="entry name" value="DUS-like_FMN-bd"/>
</dbReference>
<organism evidence="15">
    <name type="scientific">Eutreptiella gymnastica</name>
    <dbReference type="NCBI Taxonomy" id="73025"/>
    <lineage>
        <taxon>Eukaryota</taxon>
        <taxon>Discoba</taxon>
        <taxon>Euglenozoa</taxon>
        <taxon>Euglenida</taxon>
        <taxon>Spirocuta</taxon>
        <taxon>Euglenophyceae</taxon>
        <taxon>Eutreptiales</taxon>
        <taxon>Eutreptiaceae</taxon>
        <taxon>Eutreptiella</taxon>
    </lineage>
</organism>
<feature type="domain" description="DUS-like FMN-binding" evidence="14">
    <location>
        <begin position="43"/>
        <end position="267"/>
    </location>
</feature>
<evidence type="ECO:0000256" key="2">
    <source>
        <dbReference type="ARBA" id="ARBA00022630"/>
    </source>
</evidence>
<evidence type="ECO:0000259" key="14">
    <source>
        <dbReference type="Pfam" id="PF01207"/>
    </source>
</evidence>
<dbReference type="AlphaFoldDB" id="A0A7S4CH12"/>
<evidence type="ECO:0000256" key="8">
    <source>
        <dbReference type="ARBA" id="ARBA00038313"/>
    </source>
</evidence>
<dbReference type="EMBL" id="HBJA01024209">
    <property type="protein sequence ID" value="CAE0796664.1"/>
    <property type="molecule type" value="Transcribed_RNA"/>
</dbReference>
<dbReference type="GO" id="GO:0050660">
    <property type="term" value="F:flavin adenine dinucleotide binding"/>
    <property type="evidence" value="ECO:0007669"/>
    <property type="project" value="InterPro"/>
</dbReference>
<evidence type="ECO:0000256" key="13">
    <source>
        <dbReference type="ARBA" id="ARBA00049467"/>
    </source>
</evidence>
<evidence type="ECO:0000256" key="10">
    <source>
        <dbReference type="ARBA" id="ARBA00047287"/>
    </source>
</evidence>
<name>A0A7S4CH12_9EUGL</name>
<accession>A0A7S4CH12</accession>
<sequence>MGPSAATASPAAATRDRIPCFARTHRNAAYEFYERLGAPRLVMAPMVDGSELPFRMLGRRYGTELAYTPMLKAGYCVDNTHNYLPLHFTTCPEDRPLIAQFCGNDASTLVAAARLIEPHVDAVDLNLGCPQTVAEREHFGAFLMDDLPRIRDMVATLATSITVPVTCKIRRFPDPLQTVAYARMLVDAGCQMLAVHPRLREQKGASCSLADWDVIKLVKDSVDVPVLANGNILAYDDIGKCLQYTGADGVMVADALLYEPRLFSNPECPLLTARIWDLKPPADRIGVDLALEYLQLCQTYPTRHDIMKRHMWWTLAHSLSSWPRLEDMLEYEGNMTSAAYWSQLTALLESCQAGAHGTDADAAAAGGAYNSSIHESLRKQLPPDRPLLPHKDRGDFRVNEYKREMRAEQRLRNNQVDYEDFEGMDLFGDDD</sequence>
<dbReference type="InterPro" id="IPR018517">
    <property type="entry name" value="tRNA_hU_synthase_CS"/>
</dbReference>
<evidence type="ECO:0000256" key="6">
    <source>
        <dbReference type="ARBA" id="ARBA00023002"/>
    </source>
</evidence>
<dbReference type="SUPFAM" id="SSF51395">
    <property type="entry name" value="FMN-linked oxidoreductases"/>
    <property type="match status" value="1"/>
</dbReference>
<evidence type="ECO:0000256" key="4">
    <source>
        <dbReference type="ARBA" id="ARBA00022694"/>
    </source>
</evidence>
<dbReference type="InterPro" id="IPR013785">
    <property type="entry name" value="Aldolase_TIM"/>
</dbReference>
<keyword evidence="5" id="KW-0521">NADP</keyword>
<proteinExistence type="inferred from homology"/>
<evidence type="ECO:0000256" key="5">
    <source>
        <dbReference type="ARBA" id="ARBA00022857"/>
    </source>
</evidence>
<dbReference type="Gene3D" id="3.20.20.70">
    <property type="entry name" value="Aldolase class I"/>
    <property type="match status" value="1"/>
</dbReference>
<comment type="catalytic activity">
    <reaction evidence="10">
        <text>5,6-dihydrouridine(17) in tRNA + NAD(+) = uridine(17) in tRNA + NADH + H(+)</text>
        <dbReference type="Rhea" id="RHEA:53372"/>
        <dbReference type="Rhea" id="RHEA-COMP:13541"/>
        <dbReference type="Rhea" id="RHEA-COMP:13542"/>
        <dbReference type="ChEBI" id="CHEBI:15378"/>
        <dbReference type="ChEBI" id="CHEBI:57540"/>
        <dbReference type="ChEBI" id="CHEBI:57945"/>
        <dbReference type="ChEBI" id="CHEBI:65315"/>
        <dbReference type="ChEBI" id="CHEBI:74443"/>
        <dbReference type="EC" id="1.3.1.88"/>
    </reaction>
    <physiologicalReaction direction="right-to-left" evidence="10">
        <dbReference type="Rhea" id="RHEA:53374"/>
    </physiologicalReaction>
</comment>
<comment type="catalytic activity">
    <reaction evidence="12">
        <text>5,6-dihydrouridine(16) in tRNA + NAD(+) = uridine(16) in tRNA + NADH + H(+)</text>
        <dbReference type="Rhea" id="RHEA:53380"/>
        <dbReference type="Rhea" id="RHEA-COMP:13543"/>
        <dbReference type="Rhea" id="RHEA-COMP:13544"/>
        <dbReference type="ChEBI" id="CHEBI:15378"/>
        <dbReference type="ChEBI" id="CHEBI:57540"/>
        <dbReference type="ChEBI" id="CHEBI:57945"/>
        <dbReference type="ChEBI" id="CHEBI:65315"/>
        <dbReference type="ChEBI" id="CHEBI:74443"/>
        <dbReference type="EC" id="1.3.1.88"/>
    </reaction>
    <physiologicalReaction direction="right-to-left" evidence="12">
        <dbReference type="Rhea" id="RHEA:53382"/>
    </physiologicalReaction>
</comment>
<comment type="catalytic activity">
    <reaction evidence="11">
        <text>5,6-dihydrouridine(16) in tRNA + NADP(+) = uridine(16) in tRNA + NADPH + H(+)</text>
        <dbReference type="Rhea" id="RHEA:53376"/>
        <dbReference type="Rhea" id="RHEA-COMP:13543"/>
        <dbReference type="Rhea" id="RHEA-COMP:13544"/>
        <dbReference type="ChEBI" id="CHEBI:15378"/>
        <dbReference type="ChEBI" id="CHEBI:57783"/>
        <dbReference type="ChEBI" id="CHEBI:58349"/>
        <dbReference type="ChEBI" id="CHEBI:65315"/>
        <dbReference type="ChEBI" id="CHEBI:74443"/>
        <dbReference type="EC" id="1.3.1.88"/>
    </reaction>
    <physiologicalReaction direction="right-to-left" evidence="11">
        <dbReference type="Rhea" id="RHEA:53378"/>
    </physiologicalReaction>
</comment>
<evidence type="ECO:0000256" key="1">
    <source>
        <dbReference type="ARBA" id="ARBA00001917"/>
    </source>
</evidence>
<keyword evidence="6" id="KW-0560">Oxidoreductase</keyword>
<dbReference type="CDD" id="cd02801">
    <property type="entry name" value="DUS_like_FMN"/>
    <property type="match status" value="1"/>
</dbReference>
<dbReference type="PANTHER" id="PTHR11082:SF5">
    <property type="entry name" value="TRNA-DIHYDROURIDINE(16_17) SYNTHASE [NAD(P)(+)]-LIKE"/>
    <property type="match status" value="1"/>
</dbReference>
<dbReference type="GO" id="GO:0017150">
    <property type="term" value="F:tRNA dihydrouridine synthase activity"/>
    <property type="evidence" value="ECO:0007669"/>
    <property type="project" value="InterPro"/>
</dbReference>
<reference evidence="15" key="1">
    <citation type="submission" date="2021-01" db="EMBL/GenBank/DDBJ databases">
        <authorList>
            <person name="Corre E."/>
            <person name="Pelletier E."/>
            <person name="Niang G."/>
            <person name="Scheremetjew M."/>
            <person name="Finn R."/>
            <person name="Kale V."/>
            <person name="Holt S."/>
            <person name="Cochrane G."/>
            <person name="Meng A."/>
            <person name="Brown T."/>
            <person name="Cohen L."/>
        </authorList>
    </citation>
    <scope>NUCLEOTIDE SEQUENCE</scope>
    <source>
        <strain evidence="15">CCMP1594</strain>
    </source>
</reference>
<evidence type="ECO:0000256" key="3">
    <source>
        <dbReference type="ARBA" id="ARBA00022643"/>
    </source>
</evidence>
<comment type="similarity">
    <text evidence="8">Belongs to the Dus family. Dus1 subfamily.</text>
</comment>
<dbReference type="PANTHER" id="PTHR11082">
    <property type="entry name" value="TRNA-DIHYDROURIDINE SYNTHASE"/>
    <property type="match status" value="1"/>
</dbReference>
<keyword evidence="2" id="KW-0285">Flavoprotein</keyword>
<evidence type="ECO:0000256" key="12">
    <source>
        <dbReference type="ARBA" id="ARBA00048934"/>
    </source>
</evidence>
<keyword evidence="4" id="KW-0819">tRNA processing</keyword>
<evidence type="ECO:0000256" key="9">
    <source>
        <dbReference type="ARBA" id="ARBA00038890"/>
    </source>
</evidence>
<evidence type="ECO:0000256" key="7">
    <source>
        <dbReference type="ARBA" id="ARBA00023027"/>
    </source>
</evidence>
<comment type="catalytic activity">
    <reaction evidence="13">
        <text>5,6-dihydrouridine(17) in tRNA + NADP(+) = uridine(17) in tRNA + NADPH + H(+)</text>
        <dbReference type="Rhea" id="RHEA:53368"/>
        <dbReference type="Rhea" id="RHEA-COMP:13541"/>
        <dbReference type="Rhea" id="RHEA-COMP:13542"/>
        <dbReference type="ChEBI" id="CHEBI:15378"/>
        <dbReference type="ChEBI" id="CHEBI:57783"/>
        <dbReference type="ChEBI" id="CHEBI:58349"/>
        <dbReference type="ChEBI" id="CHEBI:65315"/>
        <dbReference type="ChEBI" id="CHEBI:74443"/>
        <dbReference type="EC" id="1.3.1.88"/>
    </reaction>
    <physiologicalReaction direction="right-to-left" evidence="13">
        <dbReference type="Rhea" id="RHEA:53370"/>
    </physiologicalReaction>
</comment>
<comment type="cofactor">
    <cofactor evidence="1">
        <name>FMN</name>
        <dbReference type="ChEBI" id="CHEBI:58210"/>
    </cofactor>
</comment>
<dbReference type="Pfam" id="PF01207">
    <property type="entry name" value="Dus"/>
    <property type="match status" value="1"/>
</dbReference>
<dbReference type="PROSITE" id="PS01136">
    <property type="entry name" value="UPF0034"/>
    <property type="match status" value="1"/>
</dbReference>
<evidence type="ECO:0000313" key="15">
    <source>
        <dbReference type="EMBL" id="CAE0796664.1"/>
    </source>
</evidence>
<gene>
    <name evidence="15" type="ORF">EGYM00163_LOCUS7784</name>
</gene>
<protein>
    <recommendedName>
        <fullName evidence="9">tRNA-dihydrouridine(16/17) synthase [NAD(P)(+)]</fullName>
        <ecNumber evidence="9">1.3.1.88</ecNumber>
    </recommendedName>
</protein>
<evidence type="ECO:0000256" key="11">
    <source>
        <dbReference type="ARBA" id="ARBA00047652"/>
    </source>
</evidence>
<keyword evidence="3" id="KW-0288">FMN</keyword>
<dbReference type="EC" id="1.3.1.88" evidence="9"/>
<keyword evidence="7" id="KW-0520">NAD</keyword>